<accession>A0A974ABT7</accession>
<sequence>MPTLSYLLRPSVVKYPGIAVLDRPYQSFSWERKVHLRVALAACAIAAFGSFTMTFDALGQTSFKEQLVGTWTLLSWEQKKGDGTKVERYGTSPRGIAFFDAGGRYIITVMRPDRAKYASNALWQGTPEENKETADGTITYFGTYSINEADSSIAINVEGSSFPNWNGTDQKRFVAIAGDRLTLTVRPPAGDVVDVIWKRAE</sequence>
<gene>
    <name evidence="2" type="ORF">HU230_24990</name>
</gene>
<reference evidence="2" key="1">
    <citation type="submission" date="2020-06" db="EMBL/GenBank/DDBJ databases">
        <title>Whole Genome Sequence of Bradyrhizobium sp. Strain 66S1MB.</title>
        <authorList>
            <person name="Bromfield E."/>
            <person name="Cloutier S."/>
        </authorList>
    </citation>
    <scope>NUCLEOTIDE SEQUENCE</scope>
    <source>
        <strain evidence="2">66S1MB</strain>
    </source>
</reference>
<comment type="caution">
    <text evidence="2">The sequence shown here is derived from an EMBL/GenBank/DDBJ whole genome shotgun (WGS) entry which is preliminary data.</text>
</comment>
<name>A0A974ABT7_9BRAD</name>
<dbReference type="Pfam" id="PF13924">
    <property type="entry name" value="Lipocalin_5"/>
    <property type="match status" value="1"/>
</dbReference>
<dbReference type="AlphaFoldDB" id="A0A974ABT7"/>
<dbReference type="RefSeq" id="WP_176532415.1">
    <property type="nucleotide sequence ID" value="NZ_CP088022.1"/>
</dbReference>
<evidence type="ECO:0000313" key="2">
    <source>
        <dbReference type="EMBL" id="NVL08967.1"/>
    </source>
</evidence>
<feature type="domain" description="Lipocalin-like" evidence="1">
    <location>
        <begin position="68"/>
        <end position="184"/>
    </location>
</feature>
<dbReference type="InterPro" id="IPR024311">
    <property type="entry name" value="Lipocalin-like"/>
</dbReference>
<protein>
    <submittedName>
        <fullName evidence="2">Lipocalin-like domain-containing protein</fullName>
    </submittedName>
</protein>
<dbReference type="EMBL" id="JABWSX010000001">
    <property type="protein sequence ID" value="NVL08967.1"/>
    <property type="molecule type" value="Genomic_DNA"/>
</dbReference>
<evidence type="ECO:0000259" key="1">
    <source>
        <dbReference type="Pfam" id="PF13924"/>
    </source>
</evidence>
<organism evidence="2">
    <name type="scientific">Bradyrhizobium quebecense</name>
    <dbReference type="NCBI Taxonomy" id="2748629"/>
    <lineage>
        <taxon>Bacteria</taxon>
        <taxon>Pseudomonadati</taxon>
        <taxon>Pseudomonadota</taxon>
        <taxon>Alphaproteobacteria</taxon>
        <taxon>Hyphomicrobiales</taxon>
        <taxon>Nitrobacteraceae</taxon>
        <taxon>Bradyrhizobium</taxon>
    </lineage>
</organism>
<proteinExistence type="predicted"/>